<dbReference type="Proteomes" id="UP000790787">
    <property type="component" value="Chromosome 11"/>
</dbReference>
<name>A0AC58S5V3_TOBAC</name>
<evidence type="ECO:0000313" key="1">
    <source>
        <dbReference type="Proteomes" id="UP000790787"/>
    </source>
</evidence>
<gene>
    <name evidence="2" type="primary">LOC142165799</name>
</gene>
<protein>
    <submittedName>
        <fullName evidence="2">Uncharacterized protein LOC142165799</fullName>
    </submittedName>
</protein>
<keyword evidence="1" id="KW-1185">Reference proteome</keyword>
<proteinExistence type="predicted"/>
<accession>A0AC58S5V3</accession>
<organism evidence="1 2">
    <name type="scientific">Nicotiana tabacum</name>
    <name type="common">Common tobacco</name>
    <dbReference type="NCBI Taxonomy" id="4097"/>
    <lineage>
        <taxon>Eukaryota</taxon>
        <taxon>Viridiplantae</taxon>
        <taxon>Streptophyta</taxon>
        <taxon>Embryophyta</taxon>
        <taxon>Tracheophyta</taxon>
        <taxon>Spermatophyta</taxon>
        <taxon>Magnoliopsida</taxon>
        <taxon>eudicotyledons</taxon>
        <taxon>Gunneridae</taxon>
        <taxon>Pentapetalae</taxon>
        <taxon>asterids</taxon>
        <taxon>lamiids</taxon>
        <taxon>Solanales</taxon>
        <taxon>Solanaceae</taxon>
        <taxon>Nicotianoideae</taxon>
        <taxon>Nicotianeae</taxon>
        <taxon>Nicotiana</taxon>
    </lineage>
</organism>
<sequence length="449" mass="51305">MASKSIIADLNKGDKLNGENYDIWSRKMWYVLEEQDALESINHVMSHPEEGNTSQHRRVLETYNVWKKKDSTAHGIIYPTAQAMWAYLREAYGGTIVTCLRQLTIKFDTYKKRHDHGVKQHLRVMSNMIAQIKSVGHVLSDEQQVNLTYNESIKTFSDVACHVELEDERLGAAKAVPNAFVAESSGTKRSSFKRKRNWKNEGKDSGATNHVSRDREAFIEFRRVPPGSKHVYVGNNANLEVKGIGTYRMDICGGRSLKLHDVLYVLEIRRNLVSVSILLDLEFNLNFSRSGLRITQDNVFYGYGHRYDGFIVLDCNPSTYNYYVDRCVMACYSSNNDVDVITWHARLGHIGQDRMNRLAKEGHLGPFSKIEMPTCENCLAGKITRKPFGKAKRADFSLQLIHSDICGPMNVKARSGALYFITFIDDFTRFGYVYLISHNLKHLNALRNI</sequence>
<evidence type="ECO:0000313" key="2">
    <source>
        <dbReference type="RefSeq" id="XP_075080274.1"/>
    </source>
</evidence>
<reference evidence="1" key="1">
    <citation type="journal article" date="2014" name="Nat. Commun.">
        <title>The tobacco genome sequence and its comparison with those of tomato and potato.</title>
        <authorList>
            <person name="Sierro N."/>
            <person name="Battey J.N."/>
            <person name="Ouadi S."/>
            <person name="Bakaher N."/>
            <person name="Bovet L."/>
            <person name="Willig A."/>
            <person name="Goepfert S."/>
            <person name="Peitsch M.C."/>
            <person name="Ivanov N.V."/>
        </authorList>
    </citation>
    <scope>NUCLEOTIDE SEQUENCE [LARGE SCALE GENOMIC DNA]</scope>
</reference>
<dbReference type="RefSeq" id="XP_075080274.1">
    <property type="nucleotide sequence ID" value="XM_075224173.1"/>
</dbReference>
<reference evidence="2" key="2">
    <citation type="submission" date="2025-08" db="UniProtKB">
        <authorList>
            <consortium name="RefSeq"/>
        </authorList>
    </citation>
    <scope>IDENTIFICATION</scope>
    <source>
        <tissue evidence="2">Leaf</tissue>
    </source>
</reference>